<keyword evidence="1" id="KW-1133">Transmembrane helix</keyword>
<keyword evidence="1" id="KW-0812">Transmembrane</keyword>
<organism evidence="2">
    <name type="scientific">marine metagenome</name>
    <dbReference type="NCBI Taxonomy" id="408172"/>
    <lineage>
        <taxon>unclassified sequences</taxon>
        <taxon>metagenomes</taxon>
        <taxon>ecological metagenomes</taxon>
    </lineage>
</organism>
<gene>
    <name evidence="2" type="ORF">METZ01_LOCUS23068</name>
</gene>
<accession>A0A381PU92</accession>
<evidence type="ECO:0000256" key="1">
    <source>
        <dbReference type="SAM" id="Phobius"/>
    </source>
</evidence>
<keyword evidence="1" id="KW-0472">Membrane</keyword>
<feature type="non-terminal residue" evidence="2">
    <location>
        <position position="1"/>
    </location>
</feature>
<protein>
    <submittedName>
        <fullName evidence="2">Uncharacterized protein</fullName>
    </submittedName>
</protein>
<sequence length="55" mass="6588">VNRIIFLDSNIQQILILLNCRTFFYADSNYNEMIYGDSNYILLYLLLTLILMQYS</sequence>
<evidence type="ECO:0000313" key="2">
    <source>
        <dbReference type="EMBL" id="SUZ70214.1"/>
    </source>
</evidence>
<feature type="transmembrane region" description="Helical" evidence="1">
    <location>
        <begin position="33"/>
        <end position="52"/>
    </location>
</feature>
<proteinExistence type="predicted"/>
<name>A0A381PU92_9ZZZZ</name>
<dbReference type="EMBL" id="UINC01001083">
    <property type="protein sequence ID" value="SUZ70214.1"/>
    <property type="molecule type" value="Genomic_DNA"/>
</dbReference>
<dbReference type="AlphaFoldDB" id="A0A381PU92"/>
<reference evidence="2" key="1">
    <citation type="submission" date="2018-05" db="EMBL/GenBank/DDBJ databases">
        <authorList>
            <person name="Lanie J.A."/>
            <person name="Ng W.-L."/>
            <person name="Kazmierczak K.M."/>
            <person name="Andrzejewski T.M."/>
            <person name="Davidsen T.M."/>
            <person name="Wayne K.J."/>
            <person name="Tettelin H."/>
            <person name="Glass J.I."/>
            <person name="Rusch D."/>
            <person name="Podicherti R."/>
            <person name="Tsui H.-C.T."/>
            <person name="Winkler M.E."/>
        </authorList>
    </citation>
    <scope>NUCLEOTIDE SEQUENCE</scope>
</reference>